<dbReference type="InterPro" id="IPR041854">
    <property type="entry name" value="BFD-like_2Fe2S-bd_dom_sf"/>
</dbReference>
<protein>
    <submittedName>
        <fullName evidence="3">NAD(P)/FAD-dependent oxidoreductase</fullName>
    </submittedName>
</protein>
<dbReference type="AlphaFoldDB" id="A0AAE6BP38"/>
<reference evidence="3 4" key="1">
    <citation type="submission" date="2019-04" db="EMBL/GenBank/DDBJ databases">
        <title>Complete genome sequence of Agrobacterium tumefaciens CFBP6624.</title>
        <authorList>
            <person name="Haryono M."/>
            <person name="Lin Y.-C."/>
            <person name="Lai E.-M."/>
            <person name="Kuo C.-H."/>
        </authorList>
    </citation>
    <scope>NUCLEOTIDE SEQUENCE [LARGE SCALE GENOMIC DNA]</scope>
    <source>
        <strain evidence="3 4">CFBP6624</strain>
    </source>
</reference>
<dbReference type="EMBL" id="CP039907">
    <property type="protein sequence ID" value="QCM00701.1"/>
    <property type="molecule type" value="Genomic_DNA"/>
</dbReference>
<evidence type="ECO:0000259" key="2">
    <source>
        <dbReference type="Pfam" id="PF01266"/>
    </source>
</evidence>
<accession>A0AAE6BP38</accession>
<organism evidence="3 4">
    <name type="scientific">Agrobacterium tumefaciens</name>
    <dbReference type="NCBI Taxonomy" id="358"/>
    <lineage>
        <taxon>Bacteria</taxon>
        <taxon>Pseudomonadati</taxon>
        <taxon>Pseudomonadota</taxon>
        <taxon>Alphaproteobacteria</taxon>
        <taxon>Hyphomicrobiales</taxon>
        <taxon>Rhizobiaceae</taxon>
        <taxon>Rhizobium/Agrobacterium group</taxon>
        <taxon>Agrobacterium</taxon>
        <taxon>Agrobacterium tumefaciens complex</taxon>
    </lineage>
</organism>
<dbReference type="InterPro" id="IPR006076">
    <property type="entry name" value="FAD-dep_OxRdtase"/>
</dbReference>
<dbReference type="PANTHER" id="PTHR42720:SF1">
    <property type="entry name" value="GLYCEROL 3-PHOSPHATE OXIDASE"/>
    <property type="match status" value="1"/>
</dbReference>
<dbReference type="SUPFAM" id="SSF51905">
    <property type="entry name" value="FAD/NAD(P)-binding domain"/>
    <property type="match status" value="1"/>
</dbReference>
<keyword evidence="1" id="KW-0560">Oxidoreductase</keyword>
<evidence type="ECO:0000313" key="4">
    <source>
        <dbReference type="Proteomes" id="UP000298646"/>
    </source>
</evidence>
<dbReference type="Proteomes" id="UP000298646">
    <property type="component" value="Chromosome circular"/>
</dbReference>
<dbReference type="SUPFAM" id="SSF54373">
    <property type="entry name" value="FAD-linked reductases, C-terminal domain"/>
    <property type="match status" value="1"/>
</dbReference>
<dbReference type="Gene3D" id="3.50.50.60">
    <property type="entry name" value="FAD/NAD(P)-binding domain"/>
    <property type="match status" value="1"/>
</dbReference>
<dbReference type="CDD" id="cd19946">
    <property type="entry name" value="GlpA-like_Fer2_BFD-like"/>
    <property type="match status" value="1"/>
</dbReference>
<dbReference type="GO" id="GO:0016491">
    <property type="term" value="F:oxidoreductase activity"/>
    <property type="evidence" value="ECO:0007669"/>
    <property type="project" value="UniProtKB-KW"/>
</dbReference>
<sequence>MVQSLSTEFDVAVIGAGVVGCAVARRFALAGAKVVVIEKGADILSGASKANSAILHTGFDAPEGSLELELVKAGRAEYLSIHGRMGLSLVETGALVCAWNPDEAERLEAIAEQGRRNGIAELGLLTARQARETMPGLSGHLTAALEVSGEHIIDPWSAPLGYLTQAVGLGAQLVRNAEVLSGSFDGAWRIETTAGPILAASIVNAAGLFGDIVDARLGLVSEFTIMPRKGQFVVLDKAARRHVPRIVLPVPTEITKGIVVCPTAFGNVLVGPTAEEQDDRERATVETATLEALLKRGAEIVPALASISVTAVYAGLRPASEKKHYRISVRPDRRAITLGGVRSTGLSAALGLAQHALTLHAGFGTRFDLPLSVPDVTMPNLTETCERDWQRADHGEIICHCELVTRREIDATFSSPVPPGDFGGLRRRTRAGMGRCQGFYCNARLAAMTGDRLAVPLAVGAGDER</sequence>
<dbReference type="InterPro" id="IPR036188">
    <property type="entry name" value="FAD/NAD-bd_sf"/>
</dbReference>
<feature type="domain" description="FAD dependent oxidoreductase" evidence="2">
    <location>
        <begin position="10"/>
        <end position="355"/>
    </location>
</feature>
<dbReference type="PANTHER" id="PTHR42720">
    <property type="entry name" value="GLYCEROL-3-PHOSPHATE DEHYDROGENASE"/>
    <property type="match status" value="1"/>
</dbReference>
<evidence type="ECO:0000313" key="3">
    <source>
        <dbReference type="EMBL" id="QCM00701.1"/>
    </source>
</evidence>
<dbReference type="Gene3D" id="3.30.9.10">
    <property type="entry name" value="D-Amino Acid Oxidase, subunit A, domain 2"/>
    <property type="match status" value="1"/>
</dbReference>
<name>A0AAE6BP38_AGRTU</name>
<dbReference type="Pfam" id="PF01266">
    <property type="entry name" value="DAO"/>
    <property type="match status" value="1"/>
</dbReference>
<evidence type="ECO:0000256" key="1">
    <source>
        <dbReference type="ARBA" id="ARBA00023002"/>
    </source>
</evidence>
<dbReference type="Gene3D" id="1.10.10.1100">
    <property type="entry name" value="BFD-like [2Fe-2S]-binding domain"/>
    <property type="match status" value="1"/>
</dbReference>
<gene>
    <name evidence="3" type="ORF">CFBP6624_11510</name>
</gene>
<dbReference type="RefSeq" id="WP_137085255.1">
    <property type="nucleotide sequence ID" value="NZ_CP039907.1"/>
</dbReference>
<proteinExistence type="predicted"/>
<dbReference type="InterPro" id="IPR052745">
    <property type="entry name" value="G3P_Oxidase/Oxidoreductase"/>
</dbReference>